<dbReference type="InParanoid" id="G3I2U7"/>
<dbReference type="Pfam" id="PF00023">
    <property type="entry name" value="Ank"/>
    <property type="match status" value="1"/>
</dbReference>
<dbReference type="InterPro" id="IPR036770">
    <property type="entry name" value="Ankyrin_rpt-contain_sf"/>
</dbReference>
<evidence type="ECO:0000256" key="1">
    <source>
        <dbReference type="ARBA" id="ARBA00005949"/>
    </source>
</evidence>
<dbReference type="AlphaFoldDB" id="G3I2U7"/>
<dbReference type="PANTHER" id="PTHR24136">
    <property type="entry name" value="SOWAH (DROSOPHILA) HOMOLOG"/>
    <property type="match status" value="1"/>
</dbReference>
<dbReference type="GO" id="GO:0016567">
    <property type="term" value="P:protein ubiquitination"/>
    <property type="evidence" value="ECO:0007669"/>
    <property type="project" value="TreeGrafter"/>
</dbReference>
<dbReference type="SMART" id="SM00248">
    <property type="entry name" value="ANK"/>
    <property type="match status" value="1"/>
</dbReference>
<dbReference type="Gene3D" id="1.25.40.20">
    <property type="entry name" value="Ankyrin repeat-containing domain"/>
    <property type="match status" value="1"/>
</dbReference>
<protein>
    <submittedName>
        <fullName evidence="7">Ankyrin repeat and SOCS box protein 5</fullName>
    </submittedName>
</protein>
<evidence type="ECO:0000256" key="2">
    <source>
        <dbReference type="ARBA" id="ARBA00022737"/>
    </source>
</evidence>
<evidence type="ECO:0000256" key="4">
    <source>
        <dbReference type="ARBA" id="ARBA00023043"/>
    </source>
</evidence>
<dbReference type="InterPro" id="IPR002110">
    <property type="entry name" value="Ankyrin_rpt"/>
</dbReference>
<proteinExistence type="inferred from homology"/>
<keyword evidence="6" id="KW-0812">Transmembrane</keyword>
<dbReference type="Proteomes" id="UP000001075">
    <property type="component" value="Unassembled WGS sequence"/>
</dbReference>
<keyword evidence="6" id="KW-1133">Transmembrane helix</keyword>
<name>G3I2U7_CRIGR</name>
<sequence>MSVLEESRPFAQQLSNVYFTILSLFCFKLFVKISLAILSHFYIVKGNRKEAARIAAEFYGVTQGQGADVHKGKYWDTPLHAAAQQPSTDIVNLLIEFGADINAKNIELLRPVDMATSNGAVERVLLQHEDSSTSSKTVIPSSGRLKKMYFVPW</sequence>
<feature type="transmembrane region" description="Helical" evidence="6">
    <location>
        <begin position="17"/>
        <end position="43"/>
    </location>
</feature>
<dbReference type="STRING" id="10029.G3I2U7"/>
<evidence type="ECO:0000256" key="5">
    <source>
        <dbReference type="PROSITE-ProRule" id="PRU00023"/>
    </source>
</evidence>
<dbReference type="EMBL" id="JH001147">
    <property type="protein sequence ID" value="EGW10773.1"/>
    <property type="molecule type" value="Genomic_DNA"/>
</dbReference>
<comment type="similarity">
    <text evidence="1">Belongs to the ankyrin SOCS box (ASB) family.</text>
</comment>
<keyword evidence="4 5" id="KW-0040">ANK repeat</keyword>
<dbReference type="GO" id="GO:0045732">
    <property type="term" value="P:positive regulation of protein catabolic process"/>
    <property type="evidence" value="ECO:0007669"/>
    <property type="project" value="TreeGrafter"/>
</dbReference>
<dbReference type="PROSITE" id="PS50088">
    <property type="entry name" value="ANK_REPEAT"/>
    <property type="match status" value="1"/>
</dbReference>
<dbReference type="PROSITE" id="PS50297">
    <property type="entry name" value="ANK_REP_REGION"/>
    <property type="match status" value="1"/>
</dbReference>
<keyword evidence="6" id="KW-0472">Membrane</keyword>
<keyword evidence="3" id="KW-0833">Ubl conjugation pathway</keyword>
<gene>
    <name evidence="7" type="ORF">I79_017741</name>
</gene>
<accession>G3I2U7</accession>
<keyword evidence="2" id="KW-0677">Repeat</keyword>
<feature type="repeat" description="ANK" evidence="5">
    <location>
        <begin position="74"/>
        <end position="106"/>
    </location>
</feature>
<evidence type="ECO:0000256" key="6">
    <source>
        <dbReference type="SAM" id="Phobius"/>
    </source>
</evidence>
<dbReference type="FunCoup" id="G3I2U7">
    <property type="interactions" value="165"/>
</dbReference>
<evidence type="ECO:0000313" key="7">
    <source>
        <dbReference type="EMBL" id="EGW10773.1"/>
    </source>
</evidence>
<evidence type="ECO:0000256" key="3">
    <source>
        <dbReference type="ARBA" id="ARBA00022786"/>
    </source>
</evidence>
<evidence type="ECO:0000313" key="8">
    <source>
        <dbReference type="Proteomes" id="UP000001075"/>
    </source>
</evidence>
<reference evidence="8" key="1">
    <citation type="journal article" date="2011" name="Nat. Biotechnol.">
        <title>The genomic sequence of the Chinese hamster ovary (CHO)-K1 cell line.</title>
        <authorList>
            <person name="Xu X."/>
            <person name="Nagarajan H."/>
            <person name="Lewis N.E."/>
            <person name="Pan S."/>
            <person name="Cai Z."/>
            <person name="Liu X."/>
            <person name="Chen W."/>
            <person name="Xie M."/>
            <person name="Wang W."/>
            <person name="Hammond S."/>
            <person name="Andersen M.R."/>
            <person name="Neff N."/>
            <person name="Passarelli B."/>
            <person name="Koh W."/>
            <person name="Fan H.C."/>
            <person name="Wang J."/>
            <person name="Gui Y."/>
            <person name="Lee K.H."/>
            <person name="Betenbaugh M.J."/>
            <person name="Quake S.R."/>
            <person name="Famili I."/>
            <person name="Palsson B.O."/>
            <person name="Wang J."/>
        </authorList>
    </citation>
    <scope>NUCLEOTIDE SEQUENCE [LARGE SCALE GENOMIC DNA]</scope>
    <source>
        <strain evidence="8">CHO K1 cell line</strain>
    </source>
</reference>
<organism evidence="7 8">
    <name type="scientific">Cricetulus griseus</name>
    <name type="common">Chinese hamster</name>
    <name type="synonym">Cricetulus barabensis griseus</name>
    <dbReference type="NCBI Taxonomy" id="10029"/>
    <lineage>
        <taxon>Eukaryota</taxon>
        <taxon>Metazoa</taxon>
        <taxon>Chordata</taxon>
        <taxon>Craniata</taxon>
        <taxon>Vertebrata</taxon>
        <taxon>Euteleostomi</taxon>
        <taxon>Mammalia</taxon>
        <taxon>Eutheria</taxon>
        <taxon>Euarchontoglires</taxon>
        <taxon>Glires</taxon>
        <taxon>Rodentia</taxon>
        <taxon>Myomorpha</taxon>
        <taxon>Muroidea</taxon>
        <taxon>Cricetidae</taxon>
        <taxon>Cricetinae</taxon>
        <taxon>Cricetulus</taxon>
    </lineage>
</organism>
<dbReference type="PANTHER" id="PTHR24136:SF18">
    <property type="entry name" value="ANKYRIN REPEAT AND SOCS BOX PROTEIN 5"/>
    <property type="match status" value="1"/>
</dbReference>
<dbReference type="InterPro" id="IPR051573">
    <property type="entry name" value="Ankyrin-SOCS_box_domain"/>
</dbReference>
<dbReference type="SUPFAM" id="SSF48403">
    <property type="entry name" value="Ankyrin repeat"/>
    <property type="match status" value="1"/>
</dbReference>